<sequence>MDKWYKLDHAGKLFPAVTNNKNTSTFRVSMILNSPVEPPILQRALDTVMERFPMMAVKLNYGVFWRFLSGNENRLLIMEETNYPCAPITVTENNGFLLRVLYHRQKISVEIFHALTDGTGAVEFLKTLVFQYLNLAGENVSDDEGLILLPETFSSRSEAKDSYDTYYESTHKAVKQKYRAYHIQGSRFVPYGHNVIHGLVSSSELRSIAKQRGVTITAYLTALLIAAIHASMLPDEYHKPIMVTIPVNLRKIFNSKSLRNFFTVVNIGMKVTEDIAFSEILAEVSNQLKERTSKNYLEKTITESMKFEKNLASRLVPIGIKELAIRYGFDHLGENLKTITLTNIGNVKLPESMAHHIDAMEATIYPTNKSPINCAVCSVNNQLVITFARNIVESEIIREFFYLLSLQSGLEVQIVSNNWGIRL</sequence>
<reference evidence="1" key="2">
    <citation type="submission" date="2011-01" db="EMBL/GenBank/DDBJ databases">
        <title>The Non-contiguous Finished genome of Clostridium papyrosolvens.</title>
        <authorList>
            <person name="Lucas S."/>
            <person name="Copeland A."/>
            <person name="Lapidus A."/>
            <person name="Cheng J.-F."/>
            <person name="Goodwin L."/>
            <person name="Pitluck S."/>
            <person name="Misra M."/>
            <person name="Chertkov O."/>
            <person name="Detter J.C."/>
            <person name="Han C."/>
            <person name="Tapia R."/>
            <person name="Land M."/>
            <person name="Hauser L."/>
            <person name="Kyrpides N."/>
            <person name="Ivanova N."/>
            <person name="Pagani I."/>
            <person name="Mouttaki H."/>
            <person name="He Z."/>
            <person name="Zhou J."/>
            <person name="Hemme C.L."/>
            <person name="Woyke T."/>
        </authorList>
    </citation>
    <scope>NUCLEOTIDE SEQUENCE [LARGE SCALE GENOMIC DNA]</scope>
    <source>
        <strain evidence="1">DSM 2782</strain>
    </source>
</reference>
<organism evidence="1 2">
    <name type="scientific">Ruminiclostridium papyrosolvens DSM 2782</name>
    <dbReference type="NCBI Taxonomy" id="588581"/>
    <lineage>
        <taxon>Bacteria</taxon>
        <taxon>Bacillati</taxon>
        <taxon>Bacillota</taxon>
        <taxon>Clostridia</taxon>
        <taxon>Eubacteriales</taxon>
        <taxon>Oscillospiraceae</taxon>
        <taxon>Ruminiclostridium</taxon>
    </lineage>
</organism>
<dbReference type="InterPro" id="IPR052058">
    <property type="entry name" value="Alcohol_O-acetyltransferase"/>
</dbReference>
<dbReference type="PANTHER" id="PTHR28037">
    <property type="entry name" value="ALCOHOL O-ACETYLTRANSFERASE 1-RELATED"/>
    <property type="match status" value="1"/>
</dbReference>
<evidence type="ECO:0000313" key="2">
    <source>
        <dbReference type="Proteomes" id="UP000003860"/>
    </source>
</evidence>
<dbReference type="Proteomes" id="UP000003860">
    <property type="component" value="Unassembled WGS sequence"/>
</dbReference>
<dbReference type="InterPro" id="IPR023213">
    <property type="entry name" value="CAT-like_dom_sf"/>
</dbReference>
<keyword evidence="2" id="KW-1185">Reference proteome</keyword>
<gene>
    <name evidence="1" type="ORF">Cpap_3734</name>
</gene>
<dbReference type="GO" id="GO:0016740">
    <property type="term" value="F:transferase activity"/>
    <property type="evidence" value="ECO:0007669"/>
    <property type="project" value="UniProtKB-KW"/>
</dbReference>
<evidence type="ECO:0000313" key="1">
    <source>
        <dbReference type="EMBL" id="EGD49302.1"/>
    </source>
</evidence>
<comment type="caution">
    <text evidence="1">The sequence shown here is derived from an EMBL/GenBank/DDBJ whole genome shotgun (WGS) entry which is preliminary data.</text>
</comment>
<dbReference type="STRING" id="588581.Cpap_3734"/>
<dbReference type="OrthoDB" id="4876345at2"/>
<accession>F1T754</accession>
<proteinExistence type="predicted"/>
<dbReference type="AlphaFoldDB" id="F1T754"/>
<dbReference type="EMBL" id="ACXX02000001">
    <property type="protein sequence ID" value="EGD49302.1"/>
    <property type="molecule type" value="Genomic_DNA"/>
</dbReference>
<dbReference type="Gene3D" id="3.30.559.30">
    <property type="entry name" value="Nonribosomal peptide synthetase, condensation domain"/>
    <property type="match status" value="1"/>
</dbReference>
<dbReference type="eggNOG" id="COG4908">
    <property type="taxonomic scope" value="Bacteria"/>
</dbReference>
<name>F1T754_9FIRM</name>
<dbReference type="Gene3D" id="3.30.559.10">
    <property type="entry name" value="Chloramphenicol acetyltransferase-like domain"/>
    <property type="match status" value="1"/>
</dbReference>
<dbReference type="PANTHER" id="PTHR28037:SF1">
    <property type="entry name" value="ALCOHOL O-ACETYLTRANSFERASE 1-RELATED"/>
    <property type="match status" value="1"/>
</dbReference>
<reference evidence="1" key="1">
    <citation type="submission" date="2009-07" db="EMBL/GenBank/DDBJ databases">
        <authorList>
            <consortium name="US DOE Joint Genome Institute (JGI-PGF)"/>
            <person name="Lucas S."/>
            <person name="Copeland A."/>
            <person name="Lapidus A."/>
            <person name="Glavina del Rio T."/>
            <person name="Tice H."/>
            <person name="Bruce D."/>
            <person name="Goodwin L."/>
            <person name="Pitluck S."/>
            <person name="Larimer F."/>
            <person name="Land M.L."/>
            <person name="Mouttaki H."/>
            <person name="He Z."/>
            <person name="Zhou J."/>
            <person name="Hemme C.L."/>
        </authorList>
    </citation>
    <scope>NUCLEOTIDE SEQUENCE [LARGE SCALE GENOMIC DNA]</scope>
    <source>
        <strain evidence="1">DSM 2782</strain>
    </source>
</reference>
<protein>
    <submittedName>
        <fullName evidence="1">Alcohol acetyltransferase</fullName>
    </submittedName>
</protein>
<dbReference type="RefSeq" id="WP_004615923.1">
    <property type="nucleotide sequence ID" value="NZ_ACXX02000001.1"/>
</dbReference>